<accession>A0A3A4KZU9</accession>
<dbReference type="Gene3D" id="2.60.40.2020">
    <property type="match status" value="1"/>
</dbReference>
<keyword evidence="1" id="KW-0646">Protease inhibitor</keyword>
<evidence type="ECO:0000256" key="1">
    <source>
        <dbReference type="ARBA" id="ARBA00022690"/>
    </source>
</evidence>
<gene>
    <name evidence="5" type="ORF">D5S18_16795</name>
</gene>
<dbReference type="Proteomes" id="UP000266677">
    <property type="component" value="Unassembled WGS sequence"/>
</dbReference>
<reference evidence="5 6" key="1">
    <citation type="submission" date="2018-09" db="EMBL/GenBank/DDBJ databases">
        <title>YIM PH21274 draft genome.</title>
        <authorList>
            <person name="Miao C."/>
        </authorList>
    </citation>
    <scope>NUCLEOTIDE SEQUENCE [LARGE SCALE GENOMIC DNA]</scope>
    <source>
        <strain evidence="5 6">YIM PH 21724</strain>
    </source>
</reference>
<dbReference type="InterPro" id="IPR052781">
    <property type="entry name" value="Cys_protease_inhibitor_I42"/>
</dbReference>
<proteinExistence type="predicted"/>
<dbReference type="AlphaFoldDB" id="A0A3A4KZU9"/>
<feature type="region of interest" description="Disordered" evidence="3">
    <location>
        <begin position="79"/>
        <end position="99"/>
    </location>
</feature>
<dbReference type="InterPro" id="IPR036331">
    <property type="entry name" value="Chagasin-like_sf"/>
</dbReference>
<dbReference type="InterPro" id="IPR018990">
    <property type="entry name" value="Prot_inh_I42_chagasin"/>
</dbReference>
<dbReference type="Pfam" id="PF09394">
    <property type="entry name" value="Inhibitor_I42"/>
    <property type="match status" value="1"/>
</dbReference>
<evidence type="ECO:0000256" key="3">
    <source>
        <dbReference type="SAM" id="MobiDB-lite"/>
    </source>
</evidence>
<dbReference type="GO" id="GO:0004869">
    <property type="term" value="F:cysteine-type endopeptidase inhibitor activity"/>
    <property type="evidence" value="ECO:0007669"/>
    <property type="project" value="UniProtKB-KW"/>
</dbReference>
<dbReference type="SUPFAM" id="SSF141066">
    <property type="entry name" value="ICP-like"/>
    <property type="match status" value="1"/>
</dbReference>
<dbReference type="PANTHER" id="PTHR36530">
    <property type="entry name" value="INHIBITOR OF CYSTEINE PEPTIDASE"/>
    <property type="match status" value="1"/>
</dbReference>
<comment type="caution">
    <text evidence="5">The sequence shown here is derived from an EMBL/GenBank/DDBJ whole genome shotgun (WGS) entry which is preliminary data.</text>
</comment>
<evidence type="ECO:0000256" key="2">
    <source>
        <dbReference type="ARBA" id="ARBA00022704"/>
    </source>
</evidence>
<evidence type="ECO:0000313" key="6">
    <source>
        <dbReference type="Proteomes" id="UP000266677"/>
    </source>
</evidence>
<evidence type="ECO:0000313" key="5">
    <source>
        <dbReference type="EMBL" id="RJO75047.1"/>
    </source>
</evidence>
<dbReference type="PANTHER" id="PTHR36530:SF1">
    <property type="entry name" value="AMOEBIASIN-1"/>
    <property type="match status" value="1"/>
</dbReference>
<dbReference type="PROSITE" id="PS51257">
    <property type="entry name" value="PROKAR_LIPOPROTEIN"/>
    <property type="match status" value="1"/>
</dbReference>
<keyword evidence="6" id="KW-1185">Reference proteome</keyword>
<evidence type="ECO:0000259" key="4">
    <source>
        <dbReference type="Pfam" id="PF09394"/>
    </source>
</evidence>
<name>A0A3A4KZU9_9NOCA</name>
<organism evidence="5 6">
    <name type="scientific">Nocardia panacis</name>
    <dbReference type="NCBI Taxonomy" id="2340916"/>
    <lineage>
        <taxon>Bacteria</taxon>
        <taxon>Bacillati</taxon>
        <taxon>Actinomycetota</taxon>
        <taxon>Actinomycetes</taxon>
        <taxon>Mycobacteriales</taxon>
        <taxon>Nocardiaceae</taxon>
        <taxon>Nocardia</taxon>
    </lineage>
</organism>
<feature type="domain" description="Proteinase inhibitor I42 chagasin" evidence="4">
    <location>
        <begin position="48"/>
        <end position="138"/>
    </location>
</feature>
<protein>
    <recommendedName>
        <fullName evidence="4">Proteinase inhibitor I42 chagasin domain-containing protein</fullName>
    </recommendedName>
</protein>
<keyword evidence="2" id="KW-0789">Thiol protease inhibitor</keyword>
<sequence length="141" mass="14913">MGGRVREALVVVLLGVSLVACGKNDGRAEAPPAAVAVTETDSGQERTLRPGEALSVTLPANPSTGYAWRIADLDRNVLGEDGDPDYRPDPKTPVAPGSGGTAVLRFVAKDLGATRLNLDYSRPWEQGMEPAQKFSLTIKVL</sequence>
<feature type="compositionally biased region" description="Basic and acidic residues" evidence="3">
    <location>
        <begin position="79"/>
        <end position="90"/>
    </location>
</feature>
<dbReference type="EMBL" id="QZFU01000019">
    <property type="protein sequence ID" value="RJO75047.1"/>
    <property type="molecule type" value="Genomic_DNA"/>
</dbReference>